<evidence type="ECO:0000256" key="17">
    <source>
        <dbReference type="SAM" id="Phobius"/>
    </source>
</evidence>
<evidence type="ECO:0000256" key="10">
    <source>
        <dbReference type="ARBA" id="ARBA00022989"/>
    </source>
</evidence>
<dbReference type="GeneID" id="108566342"/>
<evidence type="ECO:0000313" key="18">
    <source>
        <dbReference type="Proteomes" id="UP000695000"/>
    </source>
</evidence>
<dbReference type="EC" id="2.5.1.18" evidence="5"/>
<dbReference type="PANTHER" id="PTHR10689:SF6">
    <property type="entry name" value="MICROSOMAL GLUTATHIONE S-TRANSFERASE 1"/>
    <property type="match status" value="1"/>
</dbReference>
<comment type="function">
    <text evidence="1">Conjugation of reduced glutathione to a wide number of exogenous and endogenous hydrophobic electrophiles.</text>
</comment>
<reference evidence="19" key="1">
    <citation type="submission" date="2025-08" db="UniProtKB">
        <authorList>
            <consortium name="RefSeq"/>
        </authorList>
    </citation>
    <scope>IDENTIFICATION</scope>
</reference>
<feature type="transmembrane region" description="Helical" evidence="17">
    <location>
        <begin position="15"/>
        <end position="34"/>
    </location>
</feature>
<evidence type="ECO:0000256" key="8">
    <source>
        <dbReference type="ARBA" id="ARBA00022787"/>
    </source>
</evidence>
<proteinExistence type="inferred from homology"/>
<sequence>MDQLFSIENPLMRAYTFYNSILCLKMLAMSVLTASQRMKNKAFANPEDAIMQKTKPKVDENVERVRRAHLNDLENICVYFVASFGYLLTNPSVAVATMLFRVFTICRIAHTLVYAVVVIPQPARAIAWGVPYFITIYMAIKTAMHFAL</sequence>
<keyword evidence="18" id="KW-1185">Reference proteome</keyword>
<dbReference type="RefSeq" id="XP_017781651.1">
    <property type="nucleotide sequence ID" value="XM_017926162.1"/>
</dbReference>
<accession>A0ABM1N4A1</accession>
<feature type="transmembrane region" description="Helical" evidence="17">
    <location>
        <begin position="99"/>
        <end position="119"/>
    </location>
</feature>
<protein>
    <recommendedName>
        <fullName evidence="15">Microsomal glutathione S-transferase 1</fullName>
        <ecNumber evidence="5">2.5.1.18</ecNumber>
    </recommendedName>
</protein>
<dbReference type="InterPro" id="IPR023352">
    <property type="entry name" value="MAPEG-like_dom_sf"/>
</dbReference>
<keyword evidence="10 17" id="KW-1133">Transmembrane helix</keyword>
<evidence type="ECO:0000256" key="3">
    <source>
        <dbReference type="ARBA" id="ARBA00004477"/>
    </source>
</evidence>
<dbReference type="Pfam" id="PF01124">
    <property type="entry name" value="MAPEG"/>
    <property type="match status" value="1"/>
</dbReference>
<keyword evidence="8" id="KW-1000">Mitochondrion outer membrane</keyword>
<keyword evidence="7 17" id="KW-0812">Transmembrane</keyword>
<organism evidence="18 19">
    <name type="scientific">Nicrophorus vespilloides</name>
    <name type="common">Boreal carrion beetle</name>
    <dbReference type="NCBI Taxonomy" id="110193"/>
    <lineage>
        <taxon>Eukaryota</taxon>
        <taxon>Metazoa</taxon>
        <taxon>Ecdysozoa</taxon>
        <taxon>Arthropoda</taxon>
        <taxon>Hexapoda</taxon>
        <taxon>Insecta</taxon>
        <taxon>Pterygota</taxon>
        <taxon>Neoptera</taxon>
        <taxon>Endopterygota</taxon>
        <taxon>Coleoptera</taxon>
        <taxon>Polyphaga</taxon>
        <taxon>Staphyliniformia</taxon>
        <taxon>Silphidae</taxon>
        <taxon>Nicrophorinae</taxon>
        <taxon>Nicrophorus</taxon>
    </lineage>
</organism>
<keyword evidence="6" id="KW-0808">Transferase</keyword>
<keyword evidence="12" id="KW-0496">Mitochondrion</keyword>
<comment type="similarity">
    <text evidence="4">Belongs to the MAPEG family.</text>
</comment>
<comment type="catalytic activity">
    <reaction evidence="16">
        <text>RX + glutathione = an S-substituted glutathione + a halide anion + H(+)</text>
        <dbReference type="Rhea" id="RHEA:16437"/>
        <dbReference type="ChEBI" id="CHEBI:15378"/>
        <dbReference type="ChEBI" id="CHEBI:16042"/>
        <dbReference type="ChEBI" id="CHEBI:17792"/>
        <dbReference type="ChEBI" id="CHEBI:57925"/>
        <dbReference type="ChEBI" id="CHEBI:90779"/>
        <dbReference type="EC" id="2.5.1.18"/>
    </reaction>
    <physiologicalReaction direction="left-to-right" evidence="16">
        <dbReference type="Rhea" id="RHEA:16438"/>
    </physiologicalReaction>
</comment>
<comment type="subunit">
    <text evidence="14">Homotrimer; The trimer binds only one molecule of glutathione.</text>
</comment>
<evidence type="ECO:0000256" key="6">
    <source>
        <dbReference type="ARBA" id="ARBA00022679"/>
    </source>
</evidence>
<name>A0ABM1N4A1_NICVS</name>
<evidence type="ECO:0000256" key="9">
    <source>
        <dbReference type="ARBA" id="ARBA00022824"/>
    </source>
</evidence>
<evidence type="ECO:0000256" key="16">
    <source>
        <dbReference type="ARBA" id="ARBA00049385"/>
    </source>
</evidence>
<dbReference type="SUPFAM" id="SSF161084">
    <property type="entry name" value="MAPEG domain-like"/>
    <property type="match status" value="1"/>
</dbReference>
<evidence type="ECO:0000256" key="2">
    <source>
        <dbReference type="ARBA" id="ARBA00004294"/>
    </source>
</evidence>
<feature type="transmembrane region" description="Helical" evidence="17">
    <location>
        <begin position="126"/>
        <end position="147"/>
    </location>
</feature>
<evidence type="ECO:0000256" key="11">
    <source>
        <dbReference type="ARBA" id="ARBA00022990"/>
    </source>
</evidence>
<feature type="transmembrane region" description="Helical" evidence="17">
    <location>
        <begin position="76"/>
        <end position="93"/>
    </location>
</feature>
<dbReference type="InterPro" id="IPR040162">
    <property type="entry name" value="MGST1-like"/>
</dbReference>
<evidence type="ECO:0000256" key="7">
    <source>
        <dbReference type="ARBA" id="ARBA00022692"/>
    </source>
</evidence>
<evidence type="ECO:0000256" key="4">
    <source>
        <dbReference type="ARBA" id="ARBA00010459"/>
    </source>
</evidence>
<keyword evidence="13 17" id="KW-0472">Membrane</keyword>
<dbReference type="Proteomes" id="UP000695000">
    <property type="component" value="Unplaced"/>
</dbReference>
<evidence type="ECO:0000256" key="15">
    <source>
        <dbReference type="ARBA" id="ARBA00039397"/>
    </source>
</evidence>
<evidence type="ECO:0000256" key="13">
    <source>
        <dbReference type="ARBA" id="ARBA00023136"/>
    </source>
</evidence>
<dbReference type="InterPro" id="IPR001129">
    <property type="entry name" value="Membr-assoc_MAPEG"/>
</dbReference>
<keyword evidence="11" id="KW-0007">Acetylation</keyword>
<evidence type="ECO:0000256" key="1">
    <source>
        <dbReference type="ARBA" id="ARBA00003701"/>
    </source>
</evidence>
<comment type="subcellular location">
    <subcellularLocation>
        <location evidence="3">Endoplasmic reticulum membrane</location>
        <topology evidence="3">Multi-pass membrane protein</topology>
    </subcellularLocation>
    <subcellularLocation>
        <location evidence="2">Mitochondrion outer membrane</location>
    </subcellularLocation>
</comment>
<dbReference type="PANTHER" id="PTHR10689">
    <property type="entry name" value="MICROSOMAL GLUTATHIONE S-TRANSFERASE 1"/>
    <property type="match status" value="1"/>
</dbReference>
<gene>
    <name evidence="19" type="primary">LOC108566342</name>
</gene>
<evidence type="ECO:0000313" key="19">
    <source>
        <dbReference type="RefSeq" id="XP_017781651.1"/>
    </source>
</evidence>
<evidence type="ECO:0000256" key="5">
    <source>
        <dbReference type="ARBA" id="ARBA00012452"/>
    </source>
</evidence>
<evidence type="ECO:0000256" key="14">
    <source>
        <dbReference type="ARBA" id="ARBA00038540"/>
    </source>
</evidence>
<dbReference type="Gene3D" id="1.20.120.550">
    <property type="entry name" value="Membrane associated eicosanoid/glutathione metabolism-like domain"/>
    <property type="match status" value="1"/>
</dbReference>
<keyword evidence="9" id="KW-0256">Endoplasmic reticulum</keyword>
<evidence type="ECO:0000256" key="12">
    <source>
        <dbReference type="ARBA" id="ARBA00023128"/>
    </source>
</evidence>